<dbReference type="GO" id="GO:0008725">
    <property type="term" value="F:DNA-3-methyladenine glycosylase activity"/>
    <property type="evidence" value="ECO:0007669"/>
    <property type="project" value="TreeGrafter"/>
</dbReference>
<dbReference type="Proteomes" id="UP000002219">
    <property type="component" value="Chromosome 1"/>
</dbReference>
<dbReference type="InterPro" id="IPR035451">
    <property type="entry name" value="Ada-like_dom_sf"/>
</dbReference>
<dbReference type="SMART" id="SM00342">
    <property type="entry name" value="HTH_ARAC"/>
    <property type="match status" value="1"/>
</dbReference>
<dbReference type="Gene3D" id="3.40.10.10">
    <property type="entry name" value="DNA Methylphosphotriester Repair Domain"/>
    <property type="match status" value="1"/>
</dbReference>
<gene>
    <name evidence="16" type="ordered locus">Ndas_0057</name>
</gene>
<evidence type="ECO:0000313" key="16">
    <source>
        <dbReference type="EMBL" id="ADH65509.1"/>
    </source>
</evidence>
<dbReference type="GO" id="GO:0032993">
    <property type="term" value="C:protein-DNA complex"/>
    <property type="evidence" value="ECO:0007669"/>
    <property type="project" value="TreeGrafter"/>
</dbReference>
<organism evidence="16 17">
    <name type="scientific">Nocardiopsis dassonvillei (strain ATCC 23218 / DSM 43111 / CIP 107115 / JCM 7437 / KCTC 9190 / NBRC 14626 / NCTC 10488 / NRRL B-5397 / IMRU 509)</name>
    <name type="common">Actinomadura dassonvillei</name>
    <dbReference type="NCBI Taxonomy" id="446468"/>
    <lineage>
        <taxon>Bacteria</taxon>
        <taxon>Bacillati</taxon>
        <taxon>Actinomycetota</taxon>
        <taxon>Actinomycetes</taxon>
        <taxon>Streptosporangiales</taxon>
        <taxon>Nocardiopsidaceae</taxon>
        <taxon>Nocardiopsis</taxon>
    </lineage>
</organism>
<evidence type="ECO:0000256" key="14">
    <source>
        <dbReference type="SAM" id="MobiDB-lite"/>
    </source>
</evidence>
<dbReference type="GO" id="GO:0008168">
    <property type="term" value="F:methyltransferase activity"/>
    <property type="evidence" value="ECO:0007669"/>
    <property type="project" value="UniProtKB-KW"/>
</dbReference>
<dbReference type="Pfam" id="PF02805">
    <property type="entry name" value="Ada_Zn_binding"/>
    <property type="match status" value="1"/>
</dbReference>
<dbReference type="Gene3D" id="1.10.340.30">
    <property type="entry name" value="Hypothetical protein, domain 2"/>
    <property type="match status" value="1"/>
</dbReference>
<evidence type="ECO:0000256" key="2">
    <source>
        <dbReference type="ARBA" id="ARBA00001947"/>
    </source>
</evidence>
<evidence type="ECO:0000256" key="1">
    <source>
        <dbReference type="ARBA" id="ARBA00000086"/>
    </source>
</evidence>
<dbReference type="Gene3D" id="1.10.10.60">
    <property type="entry name" value="Homeodomain-like"/>
    <property type="match status" value="1"/>
</dbReference>
<dbReference type="InterPro" id="IPR009057">
    <property type="entry name" value="Homeodomain-like_sf"/>
</dbReference>
<dbReference type="InterPro" id="IPR003265">
    <property type="entry name" value="HhH-GPD_domain"/>
</dbReference>
<dbReference type="SUPFAM" id="SSF46689">
    <property type="entry name" value="Homeodomain-like"/>
    <property type="match status" value="1"/>
</dbReference>
<dbReference type="GO" id="GO:0006307">
    <property type="term" value="P:DNA alkylation repair"/>
    <property type="evidence" value="ECO:0007669"/>
    <property type="project" value="TreeGrafter"/>
</dbReference>
<dbReference type="STRING" id="446468.Ndas_0057"/>
<feature type="region of interest" description="Disordered" evidence="14">
    <location>
        <begin position="279"/>
        <end position="298"/>
    </location>
</feature>
<dbReference type="Pfam" id="PF12833">
    <property type="entry name" value="HTH_18"/>
    <property type="match status" value="1"/>
</dbReference>
<dbReference type="GO" id="GO:0006285">
    <property type="term" value="P:base-excision repair, AP site formation"/>
    <property type="evidence" value="ECO:0007669"/>
    <property type="project" value="TreeGrafter"/>
</dbReference>
<dbReference type="InterPro" id="IPR037046">
    <property type="entry name" value="AlkA_N_sf"/>
</dbReference>
<keyword evidence="5" id="KW-0808">Transferase</keyword>
<dbReference type="Gene3D" id="3.30.310.20">
    <property type="entry name" value="DNA-3-methyladenine glycosylase AlkA, N-terminal domain"/>
    <property type="match status" value="1"/>
</dbReference>
<evidence type="ECO:0000256" key="7">
    <source>
        <dbReference type="ARBA" id="ARBA00022763"/>
    </source>
</evidence>
<dbReference type="SUPFAM" id="SSF55945">
    <property type="entry name" value="TATA-box binding protein-like"/>
    <property type="match status" value="2"/>
</dbReference>
<dbReference type="SMART" id="SM01009">
    <property type="entry name" value="AlkA_N"/>
    <property type="match status" value="1"/>
</dbReference>
<evidence type="ECO:0000256" key="8">
    <source>
        <dbReference type="ARBA" id="ARBA00022833"/>
    </source>
</evidence>
<dbReference type="HOGENOM" id="CLU_000445_72_6_11"/>
<evidence type="ECO:0000256" key="9">
    <source>
        <dbReference type="ARBA" id="ARBA00023015"/>
    </source>
</evidence>
<evidence type="ECO:0000256" key="3">
    <source>
        <dbReference type="ARBA" id="ARBA00012000"/>
    </source>
</evidence>
<dbReference type="InterPro" id="IPR051912">
    <property type="entry name" value="Alkylbase_DNA_Glycosylase/TA"/>
</dbReference>
<dbReference type="InterPro" id="IPR011257">
    <property type="entry name" value="DNA_glycosylase"/>
</dbReference>
<comment type="catalytic activity">
    <reaction evidence="1">
        <text>Hydrolysis of alkylated DNA, releasing 3-methyladenine, 3-methylguanine, 7-methylguanine and 7-methyladenine.</text>
        <dbReference type="EC" id="3.2.2.21"/>
    </reaction>
</comment>
<dbReference type="PANTHER" id="PTHR43003">
    <property type="entry name" value="DNA-3-METHYLADENINE GLYCOSYLASE"/>
    <property type="match status" value="1"/>
</dbReference>
<keyword evidence="9" id="KW-0805">Transcription regulation</keyword>
<dbReference type="EMBL" id="CP002040">
    <property type="protein sequence ID" value="ADH65509.1"/>
    <property type="molecule type" value="Genomic_DNA"/>
</dbReference>
<accession>D7B6V5</accession>
<evidence type="ECO:0000256" key="12">
    <source>
        <dbReference type="ARBA" id="ARBA00023163"/>
    </source>
</evidence>
<dbReference type="eggNOG" id="COG2169">
    <property type="taxonomic scope" value="Bacteria"/>
</dbReference>
<dbReference type="eggNOG" id="COG0122">
    <property type="taxonomic scope" value="Bacteria"/>
</dbReference>
<dbReference type="SUPFAM" id="SSF57884">
    <property type="entry name" value="Ada DNA repair protein, N-terminal domain (N-Ada 10)"/>
    <property type="match status" value="1"/>
</dbReference>
<sequence length="579" mass="61560">MSENRQLRCAASANMDGVMDDDQRYRAVHSRDARFDGVFYTAVRTTGIYCRPSCPAVTPKRANVRFYPTAAAAQESGFRACKRCRPDLTPGSPEWNLRADVVGRAMRLIQDGAVDRGGVSALASAVGYSERQLNRLLSAEVGAGPLALARTERAQTARVLVETTDMPMADVAFAAGFASVRQFNETMRAVFDRSPTEMRTMGGRRASASGGSRPGDARPPATEPGTVTLRLPYREPIDLARMLRFLGDRAVPGVEEYRDGVYRRTLMLAHGPAVVELSEGSGTGRAGRTGRAGATGGVRPADAVDGGVSVSGGGHVLCRLRLSEARDLTSAVRRCRRLLDLDADPGAVAEALGGDPLLGPIVAAHPGLRSPGHVDPAELAVRAVLGQQVSVRAARTLAGRLVERFGEPLAPGLEAPGGGLTHVFPSPDALAAADPAGFSVPVARGRALAGLCEAIASGWIDLGPGCDRDEAERRLVELRGIGPWTAGYVRMRGLGDPDVFLHGDLGVRMALEAGGRRATPAAAAREAREWSPWRSYANHALWASLADRERESTAVRADVVVRDGVRDASKERQERKESA</sequence>
<dbReference type="SMART" id="SM00478">
    <property type="entry name" value="ENDO3c"/>
    <property type="match status" value="1"/>
</dbReference>
<dbReference type="GO" id="GO:0003700">
    <property type="term" value="F:DNA-binding transcription factor activity"/>
    <property type="evidence" value="ECO:0007669"/>
    <property type="project" value="InterPro"/>
</dbReference>
<dbReference type="EC" id="3.2.2.21" evidence="3"/>
<dbReference type="InterPro" id="IPR018060">
    <property type="entry name" value="HTH_AraC"/>
</dbReference>
<dbReference type="PROSITE" id="PS01124">
    <property type="entry name" value="HTH_ARAC_FAMILY_2"/>
    <property type="match status" value="1"/>
</dbReference>
<dbReference type="InterPro" id="IPR023170">
    <property type="entry name" value="HhH_base_excis_C"/>
</dbReference>
<dbReference type="GO" id="GO:0032131">
    <property type="term" value="F:alkylated DNA binding"/>
    <property type="evidence" value="ECO:0007669"/>
    <property type="project" value="TreeGrafter"/>
</dbReference>
<comment type="cofactor">
    <cofactor evidence="2">
        <name>Zn(2+)</name>
        <dbReference type="ChEBI" id="CHEBI:29105"/>
    </cofactor>
</comment>
<name>D7B6V5_NOCDD</name>
<dbReference type="AlphaFoldDB" id="D7B6V5"/>
<evidence type="ECO:0000256" key="4">
    <source>
        <dbReference type="ARBA" id="ARBA00022603"/>
    </source>
</evidence>
<keyword evidence="4" id="KW-0489">Methyltransferase</keyword>
<keyword evidence="6" id="KW-0479">Metal-binding</keyword>
<evidence type="ECO:0000256" key="10">
    <source>
        <dbReference type="ARBA" id="ARBA00023125"/>
    </source>
</evidence>
<dbReference type="SUPFAM" id="SSF48150">
    <property type="entry name" value="DNA-glycosylase"/>
    <property type="match status" value="1"/>
</dbReference>
<dbReference type="GO" id="GO:0032259">
    <property type="term" value="P:methylation"/>
    <property type="evidence" value="ECO:0007669"/>
    <property type="project" value="UniProtKB-KW"/>
</dbReference>
<keyword evidence="13" id="KW-0234">DNA repair</keyword>
<evidence type="ECO:0000256" key="6">
    <source>
        <dbReference type="ARBA" id="ARBA00022723"/>
    </source>
</evidence>
<proteinExistence type="predicted"/>
<keyword evidence="12" id="KW-0804">Transcription</keyword>
<feature type="region of interest" description="Disordered" evidence="14">
    <location>
        <begin position="197"/>
        <end position="226"/>
    </location>
</feature>
<feature type="domain" description="HTH araC/xylS-type" evidence="15">
    <location>
        <begin position="103"/>
        <end position="201"/>
    </location>
</feature>
<dbReference type="InterPro" id="IPR010316">
    <property type="entry name" value="AlkA_N"/>
</dbReference>
<keyword evidence="7" id="KW-0227">DNA damage</keyword>
<evidence type="ECO:0000256" key="5">
    <source>
        <dbReference type="ARBA" id="ARBA00022679"/>
    </source>
</evidence>
<keyword evidence="10" id="KW-0238">DNA-binding</keyword>
<dbReference type="KEGG" id="nda:Ndas_0057"/>
<evidence type="ECO:0000313" key="17">
    <source>
        <dbReference type="Proteomes" id="UP000002219"/>
    </source>
</evidence>
<dbReference type="GO" id="GO:0043565">
    <property type="term" value="F:sequence-specific DNA binding"/>
    <property type="evidence" value="ECO:0007669"/>
    <property type="project" value="InterPro"/>
</dbReference>
<dbReference type="GO" id="GO:0008270">
    <property type="term" value="F:zinc ion binding"/>
    <property type="evidence" value="ECO:0007669"/>
    <property type="project" value="InterPro"/>
</dbReference>
<dbReference type="GO" id="GO:0005737">
    <property type="term" value="C:cytoplasm"/>
    <property type="evidence" value="ECO:0007669"/>
    <property type="project" value="TreeGrafter"/>
</dbReference>
<keyword evidence="11" id="KW-0010">Activator</keyword>
<evidence type="ECO:0000256" key="11">
    <source>
        <dbReference type="ARBA" id="ARBA00023159"/>
    </source>
</evidence>
<reference evidence="16 17" key="1">
    <citation type="journal article" date="2010" name="Stand. Genomic Sci.">
        <title>Complete genome sequence of Nocardiopsis dassonvillei type strain (IMRU 509).</title>
        <authorList>
            <person name="Sun H."/>
            <person name="Lapidus A."/>
            <person name="Nolan M."/>
            <person name="Lucas S."/>
            <person name="Del Rio T.G."/>
            <person name="Tice H."/>
            <person name="Cheng J.F."/>
            <person name="Tapia R."/>
            <person name="Han C."/>
            <person name="Goodwin L."/>
            <person name="Pitluck S."/>
            <person name="Pagani I."/>
            <person name="Ivanova N."/>
            <person name="Mavromatis K."/>
            <person name="Mikhailova N."/>
            <person name="Pati A."/>
            <person name="Chen A."/>
            <person name="Palaniappan K."/>
            <person name="Land M."/>
            <person name="Hauser L."/>
            <person name="Chang Y.J."/>
            <person name="Jeffries C.D."/>
            <person name="Djao O.D."/>
            <person name="Rohde M."/>
            <person name="Sikorski J."/>
            <person name="Goker M."/>
            <person name="Woyke T."/>
            <person name="Bristow J."/>
            <person name="Eisen J.A."/>
            <person name="Markowitz V."/>
            <person name="Hugenholtz P."/>
            <person name="Kyrpides N.C."/>
            <person name="Klenk H.P."/>
        </authorList>
    </citation>
    <scope>NUCLEOTIDE SEQUENCE [LARGE SCALE GENOMIC DNA]</scope>
    <source>
        <strain evidence="17">ATCC 23218 / DSM 43111 / CIP 107115 / JCM 7437 / KCTC 9190 / NBRC 14626 / NCTC 10488 / NRRL B-5397 / IMRU 509</strain>
    </source>
</reference>
<dbReference type="Pfam" id="PF06029">
    <property type="entry name" value="AlkA_N"/>
    <property type="match status" value="1"/>
</dbReference>
<protein>
    <recommendedName>
        <fullName evidence="3">DNA-3-methyladenine glycosylase II</fullName>
        <ecNumber evidence="3">3.2.2.21</ecNumber>
    </recommendedName>
</protein>
<dbReference type="PANTHER" id="PTHR43003:SF13">
    <property type="entry name" value="DNA-3-METHYLADENINE GLYCOSYLASE 2"/>
    <property type="match status" value="1"/>
</dbReference>
<dbReference type="FunFam" id="3.40.10.10:FF:000001">
    <property type="entry name" value="DNA-3-methyladenine glycosylase 2"/>
    <property type="match status" value="1"/>
</dbReference>
<dbReference type="Gene3D" id="1.10.1670.10">
    <property type="entry name" value="Helix-hairpin-Helix base-excision DNA repair enzymes (C-terminal)"/>
    <property type="match status" value="1"/>
</dbReference>
<keyword evidence="8" id="KW-0862">Zinc</keyword>
<evidence type="ECO:0000256" key="13">
    <source>
        <dbReference type="ARBA" id="ARBA00023204"/>
    </source>
</evidence>
<keyword evidence="17" id="KW-1185">Reference proteome</keyword>
<dbReference type="InterPro" id="IPR004026">
    <property type="entry name" value="Ada_DNA_repair_Zn-bd"/>
</dbReference>
<evidence type="ECO:0000259" key="15">
    <source>
        <dbReference type="PROSITE" id="PS01124"/>
    </source>
</evidence>
<dbReference type="GO" id="GO:0043916">
    <property type="term" value="F:DNA-7-methylguanine glycosylase activity"/>
    <property type="evidence" value="ECO:0007669"/>
    <property type="project" value="TreeGrafter"/>
</dbReference>